<proteinExistence type="predicted"/>
<comment type="caution">
    <text evidence="1">The sequence shown here is derived from an EMBL/GenBank/DDBJ whole genome shotgun (WGS) entry which is preliminary data.</text>
</comment>
<protein>
    <recommendedName>
        <fullName evidence="2">PHP domain-containing protein</fullName>
    </recommendedName>
</protein>
<dbReference type="SUPFAM" id="SSF89550">
    <property type="entry name" value="PHP domain-like"/>
    <property type="match status" value="1"/>
</dbReference>
<dbReference type="InterPro" id="IPR016195">
    <property type="entry name" value="Pol/histidinol_Pase-like"/>
</dbReference>
<sequence>MFPQRIIKQAKMNNLDIVGICDHNSAENVMATQKIGEREKVAVIGGIEATSQE</sequence>
<dbReference type="AlphaFoldDB" id="X1E5D7"/>
<organism evidence="1">
    <name type="scientific">marine sediment metagenome</name>
    <dbReference type="NCBI Taxonomy" id="412755"/>
    <lineage>
        <taxon>unclassified sequences</taxon>
        <taxon>metagenomes</taxon>
        <taxon>ecological metagenomes</taxon>
    </lineage>
</organism>
<evidence type="ECO:0000313" key="1">
    <source>
        <dbReference type="EMBL" id="GAH15605.1"/>
    </source>
</evidence>
<feature type="non-terminal residue" evidence="1">
    <location>
        <position position="53"/>
    </location>
</feature>
<dbReference type="CDD" id="cd07432">
    <property type="entry name" value="PHP_HisPPase"/>
    <property type="match status" value="1"/>
</dbReference>
<dbReference type="Gene3D" id="3.20.20.140">
    <property type="entry name" value="Metal-dependent hydrolases"/>
    <property type="match status" value="1"/>
</dbReference>
<evidence type="ECO:0008006" key="2">
    <source>
        <dbReference type="Google" id="ProtNLM"/>
    </source>
</evidence>
<reference evidence="1" key="1">
    <citation type="journal article" date="2014" name="Front. Microbiol.">
        <title>High frequency of phylogenetically diverse reductive dehalogenase-homologous genes in deep subseafloor sedimentary metagenomes.</title>
        <authorList>
            <person name="Kawai M."/>
            <person name="Futagami T."/>
            <person name="Toyoda A."/>
            <person name="Takaki Y."/>
            <person name="Nishi S."/>
            <person name="Hori S."/>
            <person name="Arai W."/>
            <person name="Tsubouchi T."/>
            <person name="Morono Y."/>
            <person name="Uchiyama I."/>
            <person name="Ito T."/>
            <person name="Fujiyama A."/>
            <person name="Inagaki F."/>
            <person name="Takami H."/>
        </authorList>
    </citation>
    <scope>NUCLEOTIDE SEQUENCE</scope>
    <source>
        <strain evidence="1">Expedition CK06-06</strain>
    </source>
</reference>
<gene>
    <name evidence="1" type="ORF">S01H4_52852</name>
</gene>
<name>X1E5D7_9ZZZZ</name>
<dbReference type="EMBL" id="BART01030236">
    <property type="protein sequence ID" value="GAH15605.1"/>
    <property type="molecule type" value="Genomic_DNA"/>
</dbReference>
<accession>X1E5D7</accession>